<protein>
    <recommendedName>
        <fullName evidence="1">N-acetyltransferase domain-containing protein</fullName>
    </recommendedName>
</protein>
<dbReference type="AlphaFoldDB" id="A0AAV3UA98"/>
<evidence type="ECO:0000313" key="3">
    <source>
        <dbReference type="Proteomes" id="UP001409585"/>
    </source>
</evidence>
<keyword evidence="3" id="KW-1185">Reference proteome</keyword>
<dbReference type="GO" id="GO:0016747">
    <property type="term" value="F:acyltransferase activity, transferring groups other than amino-acyl groups"/>
    <property type="evidence" value="ECO:0007669"/>
    <property type="project" value="InterPro"/>
</dbReference>
<gene>
    <name evidence="2" type="ORF">GCM10025791_49390</name>
</gene>
<proteinExistence type="predicted"/>
<dbReference type="Proteomes" id="UP001409585">
    <property type="component" value="Unassembled WGS sequence"/>
</dbReference>
<dbReference type="InterPro" id="IPR016181">
    <property type="entry name" value="Acyl_CoA_acyltransferase"/>
</dbReference>
<reference evidence="3" key="1">
    <citation type="journal article" date="2019" name="Int. J. Syst. Evol. Microbiol.">
        <title>The Global Catalogue of Microorganisms (GCM) 10K type strain sequencing project: providing services to taxonomists for standard genome sequencing and annotation.</title>
        <authorList>
            <consortium name="The Broad Institute Genomics Platform"/>
            <consortium name="The Broad Institute Genome Sequencing Center for Infectious Disease"/>
            <person name="Wu L."/>
            <person name="Ma J."/>
        </authorList>
    </citation>
    <scope>NUCLEOTIDE SEQUENCE [LARGE SCALE GENOMIC DNA]</scope>
    <source>
        <strain evidence="3">JCM 19134</strain>
    </source>
</reference>
<sequence>MESSDALIKIVDWDHHQELLLTVRRTVFMDEQKVSEADEIDGKDPEYIHVLCTQQGTGEVIGCARISKAGKIGRVAVLKPFRQGGYGGRVMAFCNDYVLRQGQSPHLDAQVEALPFYEKLGYEAQGPVFMDANIPHRKMVLATNKIAGQTTDATSSFANAIALGGRKLFIFCPASMLAWLASDAITQAIKTGLLNGRVESIAIILGEKNPDQRTCSALVQLAQRLPSKISLRCCSGNAEPITEVTLLDNQTLWRGAPLRNEPQPSRFTTDALSLQQRAIHQDQFTRMWEHQTWDNPNLRSIVV</sequence>
<feature type="domain" description="N-acetyltransferase" evidence="1">
    <location>
        <begin position="8"/>
        <end position="144"/>
    </location>
</feature>
<evidence type="ECO:0000313" key="2">
    <source>
        <dbReference type="EMBL" id="GAA4961896.1"/>
    </source>
</evidence>
<dbReference type="RefSeq" id="WP_345428270.1">
    <property type="nucleotide sequence ID" value="NZ_AP031496.1"/>
</dbReference>
<name>A0AAV3UA98_9ALTE</name>
<dbReference type="EMBL" id="BAABLX010000080">
    <property type="protein sequence ID" value="GAA4961896.1"/>
    <property type="molecule type" value="Genomic_DNA"/>
</dbReference>
<dbReference type="PROSITE" id="PS51186">
    <property type="entry name" value="GNAT"/>
    <property type="match status" value="1"/>
</dbReference>
<dbReference type="Gene3D" id="3.40.630.30">
    <property type="match status" value="1"/>
</dbReference>
<evidence type="ECO:0000259" key="1">
    <source>
        <dbReference type="PROSITE" id="PS51186"/>
    </source>
</evidence>
<dbReference type="Pfam" id="PF25559">
    <property type="entry name" value="DUF7931"/>
    <property type="match status" value="1"/>
</dbReference>
<organism evidence="2 3">
    <name type="scientific">Halioxenophilus aromaticivorans</name>
    <dbReference type="NCBI Taxonomy" id="1306992"/>
    <lineage>
        <taxon>Bacteria</taxon>
        <taxon>Pseudomonadati</taxon>
        <taxon>Pseudomonadota</taxon>
        <taxon>Gammaproteobacteria</taxon>
        <taxon>Alteromonadales</taxon>
        <taxon>Alteromonadaceae</taxon>
        <taxon>Halioxenophilus</taxon>
    </lineage>
</organism>
<dbReference type="SUPFAM" id="SSF55729">
    <property type="entry name" value="Acyl-CoA N-acyltransferases (Nat)"/>
    <property type="match status" value="1"/>
</dbReference>
<dbReference type="InterPro" id="IPR000182">
    <property type="entry name" value="GNAT_dom"/>
</dbReference>
<comment type="caution">
    <text evidence="2">The sequence shown here is derived from an EMBL/GenBank/DDBJ whole genome shotgun (WGS) entry which is preliminary data.</text>
</comment>
<dbReference type="Pfam" id="PF13673">
    <property type="entry name" value="Acetyltransf_10"/>
    <property type="match status" value="1"/>
</dbReference>
<accession>A0AAV3UA98</accession>
<dbReference type="CDD" id="cd04301">
    <property type="entry name" value="NAT_SF"/>
    <property type="match status" value="1"/>
</dbReference>
<dbReference type="InterPro" id="IPR057691">
    <property type="entry name" value="DUF7931"/>
</dbReference>